<comment type="caution">
    <text evidence="2">The sequence shown here is derived from an EMBL/GenBank/DDBJ whole genome shotgun (WGS) entry which is preliminary data.</text>
</comment>
<reference evidence="2 3" key="1">
    <citation type="submission" date="2020-09" db="EMBL/GenBank/DDBJ databases">
        <title>Paenibacillus sp. CAU 1523 isolated from sand of Haeundae Beach.</title>
        <authorList>
            <person name="Kim W."/>
        </authorList>
    </citation>
    <scope>NUCLEOTIDE SEQUENCE [LARGE SCALE GENOMIC DNA]</scope>
    <source>
        <strain evidence="2 3">CAU 1523</strain>
    </source>
</reference>
<dbReference type="InterPro" id="IPR021005">
    <property type="entry name" value="Znf_CGNR"/>
</dbReference>
<dbReference type="SUPFAM" id="SSF160904">
    <property type="entry name" value="Jann2411-like"/>
    <property type="match status" value="1"/>
</dbReference>
<dbReference type="Gene3D" id="1.10.3300.10">
    <property type="entry name" value="Jann2411-like domain"/>
    <property type="match status" value="1"/>
</dbReference>
<dbReference type="EMBL" id="JACYTN010000013">
    <property type="protein sequence ID" value="MBD8499610.1"/>
    <property type="molecule type" value="Genomic_DNA"/>
</dbReference>
<keyword evidence="3" id="KW-1185">Reference proteome</keyword>
<organism evidence="2 3">
    <name type="scientific">Paenibacillus arenosi</name>
    <dbReference type="NCBI Taxonomy" id="2774142"/>
    <lineage>
        <taxon>Bacteria</taxon>
        <taxon>Bacillati</taxon>
        <taxon>Bacillota</taxon>
        <taxon>Bacilli</taxon>
        <taxon>Bacillales</taxon>
        <taxon>Paenibacillaceae</taxon>
        <taxon>Paenibacillus</taxon>
    </lineage>
</organism>
<dbReference type="PANTHER" id="PTHR35525:SF3">
    <property type="entry name" value="BLL6575 PROTEIN"/>
    <property type="match status" value="1"/>
</dbReference>
<dbReference type="InterPro" id="IPR023286">
    <property type="entry name" value="ABATE_dom_sf"/>
</dbReference>
<evidence type="ECO:0000259" key="1">
    <source>
        <dbReference type="Pfam" id="PF11706"/>
    </source>
</evidence>
<feature type="domain" description="Zinc finger CGNR" evidence="1">
    <location>
        <begin position="138"/>
        <end position="180"/>
    </location>
</feature>
<dbReference type="RefSeq" id="WP_192025949.1">
    <property type="nucleotide sequence ID" value="NZ_JACYTN010000013.1"/>
</dbReference>
<dbReference type="Proteomes" id="UP000634529">
    <property type="component" value="Unassembled WGS sequence"/>
</dbReference>
<sequence>MSTAYIELEILADFFNTYDRRTRFEGDVGEEHLQHSQHLYAWLLEHQLIDEQDEVTEQVLERALELRMEARKMIVNNEFDHAEDGWEAVNELMNQFAFTIRFRDDSAQLHPAHHDGMNGVARLVGLIFELKRNQMWHRIRVCSAPDCQWVFVDHSRPGTGRWCTMKACGNRAKNKAYRARNKQL</sequence>
<dbReference type="PANTHER" id="PTHR35525">
    <property type="entry name" value="BLL6575 PROTEIN"/>
    <property type="match status" value="1"/>
</dbReference>
<evidence type="ECO:0000313" key="3">
    <source>
        <dbReference type="Proteomes" id="UP000634529"/>
    </source>
</evidence>
<protein>
    <submittedName>
        <fullName evidence="2">CGNR zinc finger domain-containing protein</fullName>
    </submittedName>
</protein>
<evidence type="ECO:0000313" key="2">
    <source>
        <dbReference type="EMBL" id="MBD8499610.1"/>
    </source>
</evidence>
<proteinExistence type="predicted"/>
<name>A0ABR9B2D6_9BACL</name>
<dbReference type="Pfam" id="PF11706">
    <property type="entry name" value="zf-CGNR"/>
    <property type="match status" value="1"/>
</dbReference>
<dbReference type="InterPro" id="IPR010852">
    <property type="entry name" value="ABATE"/>
</dbReference>
<accession>A0ABR9B2D6</accession>
<gene>
    <name evidence="2" type="ORF">IFO66_15040</name>
</gene>
<dbReference type="Pfam" id="PF07336">
    <property type="entry name" value="ABATE"/>
    <property type="match status" value="1"/>
</dbReference>